<name>A0A8H3G566_9LECA</name>
<sequence>MTTTSSQGSHPTRTPSASEQALIDDVLKLYQLQPSEQAYSHYSEDAIFHDPVSIAKGLDSIKSQFNGMPKLFAESVTETCDMLASSTPSRIEINLTQKYVFKSPIPFKEKGAEKPVNSKVTFHLNGEGLIVKHDEEWDHETNKQGDEGFMGKVQAFRKKAGAKLVEKTVPSDPSKV</sequence>
<dbReference type="SUPFAM" id="SSF54427">
    <property type="entry name" value="NTF2-like"/>
    <property type="match status" value="1"/>
</dbReference>
<proteinExistence type="predicted"/>
<dbReference type="InterPro" id="IPR032710">
    <property type="entry name" value="NTF2-like_dom_sf"/>
</dbReference>
<dbReference type="EMBL" id="CAJPDR010000350">
    <property type="protein sequence ID" value="CAF9933231.1"/>
    <property type="molecule type" value="Genomic_DNA"/>
</dbReference>
<dbReference type="Gene3D" id="3.10.450.50">
    <property type="match status" value="1"/>
</dbReference>
<dbReference type="AlphaFoldDB" id="A0A8H3G566"/>
<evidence type="ECO:0000313" key="2">
    <source>
        <dbReference type="Proteomes" id="UP000664203"/>
    </source>
</evidence>
<organism evidence="1 2">
    <name type="scientific">Alectoria fallacina</name>
    <dbReference type="NCBI Taxonomy" id="1903189"/>
    <lineage>
        <taxon>Eukaryota</taxon>
        <taxon>Fungi</taxon>
        <taxon>Dikarya</taxon>
        <taxon>Ascomycota</taxon>
        <taxon>Pezizomycotina</taxon>
        <taxon>Lecanoromycetes</taxon>
        <taxon>OSLEUM clade</taxon>
        <taxon>Lecanoromycetidae</taxon>
        <taxon>Lecanorales</taxon>
        <taxon>Lecanorineae</taxon>
        <taxon>Parmeliaceae</taxon>
        <taxon>Alectoria</taxon>
    </lineage>
</organism>
<dbReference type="Pfam" id="PF10184">
    <property type="entry name" value="DUF2358"/>
    <property type="match status" value="1"/>
</dbReference>
<dbReference type="PANTHER" id="PTHR34213">
    <property type="entry name" value="NUCLEAR TRANSPORT FACTOR 2 (NTF2) FAMILY PROTEIN"/>
    <property type="match status" value="1"/>
</dbReference>
<dbReference type="InterPro" id="IPR018790">
    <property type="entry name" value="DUF2358"/>
</dbReference>
<protein>
    <submittedName>
        <fullName evidence="1">Uncharacterized protein</fullName>
    </submittedName>
</protein>
<comment type="caution">
    <text evidence="1">The sequence shown here is derived from an EMBL/GenBank/DDBJ whole genome shotgun (WGS) entry which is preliminary data.</text>
</comment>
<keyword evidence="2" id="KW-1185">Reference proteome</keyword>
<reference evidence="1" key="1">
    <citation type="submission" date="2021-03" db="EMBL/GenBank/DDBJ databases">
        <authorList>
            <person name="Tagirdzhanova G."/>
        </authorList>
    </citation>
    <scope>NUCLEOTIDE SEQUENCE</scope>
</reference>
<evidence type="ECO:0000313" key="1">
    <source>
        <dbReference type="EMBL" id="CAF9933231.1"/>
    </source>
</evidence>
<dbReference type="OrthoDB" id="2400485at2759"/>
<accession>A0A8H3G566</accession>
<dbReference type="Proteomes" id="UP000664203">
    <property type="component" value="Unassembled WGS sequence"/>
</dbReference>
<dbReference type="PANTHER" id="PTHR34213:SF2">
    <property type="entry name" value="NUCLEAR TRANSPORT FACTOR 2 (NTF2) FAMILY PROTEIN"/>
    <property type="match status" value="1"/>
</dbReference>
<gene>
    <name evidence="1" type="ORF">ALECFALPRED_005529</name>
</gene>